<reference evidence="3" key="1">
    <citation type="submission" date="2019-08" db="EMBL/GenBank/DDBJ databases">
        <authorList>
            <person name="Kucharzyk K."/>
            <person name="Murdoch R.W."/>
            <person name="Higgins S."/>
            <person name="Loffler F."/>
        </authorList>
    </citation>
    <scope>NUCLEOTIDE SEQUENCE</scope>
</reference>
<evidence type="ECO:0000313" key="3">
    <source>
        <dbReference type="EMBL" id="MPN09752.1"/>
    </source>
</evidence>
<organism evidence="3">
    <name type="scientific">bioreactor metagenome</name>
    <dbReference type="NCBI Taxonomy" id="1076179"/>
    <lineage>
        <taxon>unclassified sequences</taxon>
        <taxon>metagenomes</taxon>
        <taxon>ecological metagenomes</taxon>
    </lineage>
</organism>
<dbReference type="SUPFAM" id="SSF53822">
    <property type="entry name" value="Periplasmic binding protein-like I"/>
    <property type="match status" value="1"/>
</dbReference>
<evidence type="ECO:0000259" key="2">
    <source>
        <dbReference type="Pfam" id="PF13458"/>
    </source>
</evidence>
<dbReference type="AlphaFoldDB" id="A0A645F887"/>
<protein>
    <submittedName>
        <fullName evidence="3">Leucine-, isoleucine-, valine-, threonine-, and alanine-binding protein</fullName>
    </submittedName>
</protein>
<dbReference type="InterPro" id="IPR028082">
    <property type="entry name" value="Peripla_BP_I"/>
</dbReference>
<proteinExistence type="predicted"/>
<dbReference type="PANTHER" id="PTHR30483:SF6">
    <property type="entry name" value="PERIPLASMIC BINDING PROTEIN OF ABC TRANSPORTER FOR NATURAL AMINO ACIDS"/>
    <property type="match status" value="1"/>
</dbReference>
<dbReference type="Gene3D" id="3.40.50.2300">
    <property type="match status" value="1"/>
</dbReference>
<comment type="caution">
    <text evidence="3">The sequence shown here is derived from an EMBL/GenBank/DDBJ whole genome shotgun (WGS) entry which is preliminary data.</text>
</comment>
<dbReference type="Pfam" id="PF13458">
    <property type="entry name" value="Peripla_BP_6"/>
    <property type="match status" value="1"/>
</dbReference>
<keyword evidence="1" id="KW-0732">Signal</keyword>
<sequence>MVASESAAYGDVDFKTQLTNVKNANPEVVFLPYYGAEASLILTQANEIGLNVKFLGADGISDIVDAIADKSLLTNMTYSDHFSTQADSQLAKDFVAAFKAAYNEEPSVSFSATGYDAALVLAEALKKGSTKYEDVAAAIRATDLEAVNGKITFDEHNDPIKSAFIMTFDAQGNKVFVKMQNP</sequence>
<dbReference type="PANTHER" id="PTHR30483">
    <property type="entry name" value="LEUCINE-SPECIFIC-BINDING PROTEIN"/>
    <property type="match status" value="1"/>
</dbReference>
<name>A0A645F887_9ZZZZ</name>
<dbReference type="InterPro" id="IPR051010">
    <property type="entry name" value="BCAA_transport"/>
</dbReference>
<dbReference type="EMBL" id="VSSQ01055874">
    <property type="protein sequence ID" value="MPN09752.1"/>
    <property type="molecule type" value="Genomic_DNA"/>
</dbReference>
<feature type="domain" description="Leucine-binding protein" evidence="2">
    <location>
        <begin position="2"/>
        <end position="172"/>
    </location>
</feature>
<evidence type="ECO:0000256" key="1">
    <source>
        <dbReference type="ARBA" id="ARBA00022729"/>
    </source>
</evidence>
<dbReference type="InterPro" id="IPR028081">
    <property type="entry name" value="Leu-bd"/>
</dbReference>
<gene>
    <name evidence="3" type="primary">braC_31</name>
    <name evidence="3" type="ORF">SDC9_157044</name>
</gene>
<accession>A0A645F887</accession>